<feature type="transmembrane region" description="Helical" evidence="12">
    <location>
        <begin position="207"/>
        <end position="226"/>
    </location>
</feature>
<dbReference type="InterPro" id="IPR050324">
    <property type="entry name" value="CDP-alcohol_PTase-I"/>
</dbReference>
<keyword evidence="4 11" id="KW-0808">Transferase</keyword>
<dbReference type="GO" id="GO:0008654">
    <property type="term" value="P:phospholipid biosynthetic process"/>
    <property type="evidence" value="ECO:0007669"/>
    <property type="project" value="UniProtKB-KW"/>
</dbReference>
<evidence type="ECO:0000313" key="13">
    <source>
        <dbReference type="EMBL" id="QEK39867.1"/>
    </source>
</evidence>
<name>A0A5C0UJA6_9RICK</name>
<evidence type="ECO:0000256" key="10">
    <source>
        <dbReference type="ARBA" id="ARBA00023264"/>
    </source>
</evidence>
<comment type="similarity">
    <text evidence="2 11">Belongs to the CDP-alcohol phosphatidyltransferase class-I family.</text>
</comment>
<dbReference type="PANTHER" id="PTHR14269:SF61">
    <property type="entry name" value="CDP-DIACYLGLYCEROL--SERINE O-PHOSPHATIDYLTRANSFERASE"/>
    <property type="match status" value="1"/>
</dbReference>
<evidence type="ECO:0000313" key="14">
    <source>
        <dbReference type="Proteomes" id="UP000323844"/>
    </source>
</evidence>
<accession>A0A5C0UJA6</accession>
<dbReference type="InterPro" id="IPR000462">
    <property type="entry name" value="CDP-OH_P_trans"/>
</dbReference>
<evidence type="ECO:0000256" key="9">
    <source>
        <dbReference type="ARBA" id="ARBA00023209"/>
    </source>
</evidence>
<comment type="subcellular location">
    <subcellularLocation>
        <location evidence="1">Membrane</location>
        <topology evidence="1">Multi-pass membrane protein</topology>
    </subcellularLocation>
</comment>
<evidence type="ECO:0000256" key="11">
    <source>
        <dbReference type="RuleBase" id="RU003750"/>
    </source>
</evidence>
<evidence type="ECO:0000256" key="1">
    <source>
        <dbReference type="ARBA" id="ARBA00004141"/>
    </source>
</evidence>
<dbReference type="GO" id="GO:0016780">
    <property type="term" value="F:phosphotransferase activity, for other substituted phosphate groups"/>
    <property type="evidence" value="ECO:0007669"/>
    <property type="project" value="InterPro"/>
</dbReference>
<evidence type="ECO:0000256" key="7">
    <source>
        <dbReference type="ARBA" id="ARBA00023098"/>
    </source>
</evidence>
<dbReference type="Proteomes" id="UP000323844">
    <property type="component" value="Chromosome"/>
</dbReference>
<keyword evidence="10" id="KW-1208">Phospholipid metabolism</keyword>
<keyword evidence="14" id="KW-1185">Reference proteome</keyword>
<organism evidence="13 14">
    <name type="scientific">Candidatus Sneabacter namystus</name>
    <dbReference type="NCBI Taxonomy" id="2601646"/>
    <lineage>
        <taxon>Bacteria</taxon>
        <taxon>Pseudomonadati</taxon>
        <taxon>Pseudomonadota</taxon>
        <taxon>Alphaproteobacteria</taxon>
        <taxon>Rickettsiales</taxon>
        <taxon>Rickettsiaceae</taxon>
        <taxon>Rickettsieae</taxon>
        <taxon>Candidatus Sneabacter</taxon>
    </lineage>
</organism>
<evidence type="ECO:0000256" key="8">
    <source>
        <dbReference type="ARBA" id="ARBA00023136"/>
    </source>
</evidence>
<sequence length="234" mass="26433">MALSVGLSSVRFGLNGKWESAVWCIIIAGFLDMMDGRVARFLRVTSSFGVELDSLSDMVNFGVVPSLLLYVWCMCLPGRNVLLWGSVLFFTTCTAIRLAKFNLVAHKPNAHNGRGRHFFLGMPAPVGAAFAIMPIVIEFDIAKLLDFSLNNRFILAPYLVVIGFFMASRIPTFSVKFIRISTEYVWMFFLLVVIILVLLYLYPWYFIPFMALIYLVSVILSVIVYYKSGKSFAK</sequence>
<evidence type="ECO:0000256" key="4">
    <source>
        <dbReference type="ARBA" id="ARBA00022679"/>
    </source>
</evidence>
<dbReference type="InterPro" id="IPR043130">
    <property type="entry name" value="CDP-OH_PTrfase_TM_dom"/>
</dbReference>
<keyword evidence="9" id="KW-0594">Phospholipid biosynthesis</keyword>
<dbReference type="Pfam" id="PF01066">
    <property type="entry name" value="CDP-OH_P_transf"/>
    <property type="match status" value="1"/>
</dbReference>
<dbReference type="InterPro" id="IPR048254">
    <property type="entry name" value="CDP_ALCOHOL_P_TRANSF_CS"/>
</dbReference>
<evidence type="ECO:0000256" key="5">
    <source>
        <dbReference type="ARBA" id="ARBA00022692"/>
    </source>
</evidence>
<dbReference type="AlphaFoldDB" id="A0A5C0UJA6"/>
<dbReference type="PANTHER" id="PTHR14269">
    <property type="entry name" value="CDP-DIACYLGLYCEROL--GLYCEROL-3-PHOSPHATE 3-PHOSPHATIDYLTRANSFERASE-RELATED"/>
    <property type="match status" value="1"/>
</dbReference>
<gene>
    <name evidence="13" type="ORF">FZC37_02965</name>
</gene>
<dbReference type="Gene3D" id="1.20.120.1760">
    <property type="match status" value="1"/>
</dbReference>
<proteinExistence type="inferred from homology"/>
<evidence type="ECO:0000256" key="6">
    <source>
        <dbReference type="ARBA" id="ARBA00022989"/>
    </source>
</evidence>
<keyword evidence="3" id="KW-0444">Lipid biosynthesis</keyword>
<keyword evidence="8 12" id="KW-0472">Membrane</keyword>
<feature type="transmembrane region" description="Helical" evidence="12">
    <location>
        <begin position="117"/>
        <end position="137"/>
    </location>
</feature>
<protein>
    <submittedName>
        <fullName evidence="13">CDP-diacylglycerol--serine O-phosphatidyltransferase</fullName>
    </submittedName>
</protein>
<keyword evidence="5 12" id="KW-0812">Transmembrane</keyword>
<keyword evidence="7" id="KW-0443">Lipid metabolism</keyword>
<dbReference type="EMBL" id="CP043312">
    <property type="protein sequence ID" value="QEK39867.1"/>
    <property type="molecule type" value="Genomic_DNA"/>
</dbReference>
<dbReference type="KEGG" id="snay:FZC37_02965"/>
<dbReference type="GO" id="GO:0016020">
    <property type="term" value="C:membrane"/>
    <property type="evidence" value="ECO:0007669"/>
    <property type="project" value="UniProtKB-SubCell"/>
</dbReference>
<reference evidence="13 14" key="1">
    <citation type="submission" date="2019-08" db="EMBL/GenBank/DDBJ databases">
        <title>Highly reduced genomes of protist endosymbionts show evolutionary convergence.</title>
        <authorList>
            <person name="George E."/>
            <person name="Husnik F."/>
            <person name="Tashyreva D."/>
            <person name="Prokopchuk G."/>
            <person name="Horak A."/>
            <person name="Kwong W.K."/>
            <person name="Lukes J."/>
            <person name="Keeling P.J."/>
        </authorList>
    </citation>
    <scope>NUCLEOTIDE SEQUENCE [LARGE SCALE GENOMIC DNA]</scope>
    <source>
        <strain evidence="13">1621</strain>
    </source>
</reference>
<evidence type="ECO:0000256" key="3">
    <source>
        <dbReference type="ARBA" id="ARBA00022516"/>
    </source>
</evidence>
<dbReference type="OrthoDB" id="9777147at2"/>
<evidence type="ECO:0000256" key="12">
    <source>
        <dbReference type="SAM" id="Phobius"/>
    </source>
</evidence>
<feature type="transmembrane region" description="Helical" evidence="12">
    <location>
        <begin position="153"/>
        <end position="172"/>
    </location>
</feature>
<dbReference type="PROSITE" id="PS00379">
    <property type="entry name" value="CDP_ALCOHOL_P_TRANSF"/>
    <property type="match status" value="1"/>
</dbReference>
<keyword evidence="6 12" id="KW-1133">Transmembrane helix</keyword>
<evidence type="ECO:0000256" key="2">
    <source>
        <dbReference type="ARBA" id="ARBA00010441"/>
    </source>
</evidence>
<feature type="transmembrane region" description="Helical" evidence="12">
    <location>
        <begin position="184"/>
        <end position="201"/>
    </location>
</feature>